<dbReference type="InterPro" id="IPR003599">
    <property type="entry name" value="Ig_sub"/>
</dbReference>
<dbReference type="InterPro" id="IPR036179">
    <property type="entry name" value="Ig-like_dom_sf"/>
</dbReference>
<evidence type="ECO:0000256" key="3">
    <source>
        <dbReference type="ARBA" id="ARBA00023157"/>
    </source>
</evidence>
<evidence type="ECO:0000256" key="4">
    <source>
        <dbReference type="ARBA" id="ARBA00023319"/>
    </source>
</evidence>
<dbReference type="PROSITE" id="PS50835">
    <property type="entry name" value="IG_LIKE"/>
    <property type="match status" value="1"/>
</dbReference>
<dbReference type="Proteomes" id="UP000828390">
    <property type="component" value="Unassembled WGS sequence"/>
</dbReference>
<keyword evidence="7" id="KW-1185">Reference proteome</keyword>
<keyword evidence="1" id="KW-0732">Signal</keyword>
<dbReference type="SMART" id="SM00409">
    <property type="entry name" value="IG"/>
    <property type="match status" value="1"/>
</dbReference>
<keyword evidence="4" id="KW-0393">Immunoglobulin domain</keyword>
<dbReference type="InterPro" id="IPR013783">
    <property type="entry name" value="Ig-like_fold"/>
</dbReference>
<keyword evidence="3" id="KW-1015">Disulfide bond</keyword>
<organism evidence="6 7">
    <name type="scientific">Dreissena polymorpha</name>
    <name type="common">Zebra mussel</name>
    <name type="synonym">Mytilus polymorpha</name>
    <dbReference type="NCBI Taxonomy" id="45954"/>
    <lineage>
        <taxon>Eukaryota</taxon>
        <taxon>Metazoa</taxon>
        <taxon>Spiralia</taxon>
        <taxon>Lophotrochozoa</taxon>
        <taxon>Mollusca</taxon>
        <taxon>Bivalvia</taxon>
        <taxon>Autobranchia</taxon>
        <taxon>Heteroconchia</taxon>
        <taxon>Euheterodonta</taxon>
        <taxon>Imparidentia</taxon>
        <taxon>Neoheterodontei</taxon>
        <taxon>Myida</taxon>
        <taxon>Dreissenoidea</taxon>
        <taxon>Dreissenidae</taxon>
        <taxon>Dreissena</taxon>
    </lineage>
</organism>
<evidence type="ECO:0000256" key="1">
    <source>
        <dbReference type="ARBA" id="ARBA00022729"/>
    </source>
</evidence>
<dbReference type="InterPro" id="IPR007110">
    <property type="entry name" value="Ig-like_dom"/>
</dbReference>
<accession>A0A9D4J6K7</accession>
<gene>
    <name evidence="6" type="ORF">DPMN_151534</name>
</gene>
<dbReference type="SMART" id="SM00408">
    <property type="entry name" value="IGc2"/>
    <property type="match status" value="1"/>
</dbReference>
<dbReference type="Pfam" id="PF13927">
    <property type="entry name" value="Ig_3"/>
    <property type="match status" value="1"/>
</dbReference>
<dbReference type="InterPro" id="IPR003598">
    <property type="entry name" value="Ig_sub2"/>
</dbReference>
<evidence type="ECO:0000259" key="5">
    <source>
        <dbReference type="PROSITE" id="PS50835"/>
    </source>
</evidence>
<dbReference type="PANTHER" id="PTHR12231">
    <property type="entry name" value="CTX-RELATED TYPE I TRANSMEMBRANE PROTEIN"/>
    <property type="match status" value="1"/>
</dbReference>
<reference evidence="6" key="1">
    <citation type="journal article" date="2019" name="bioRxiv">
        <title>The Genome of the Zebra Mussel, Dreissena polymorpha: A Resource for Invasive Species Research.</title>
        <authorList>
            <person name="McCartney M.A."/>
            <person name="Auch B."/>
            <person name="Kono T."/>
            <person name="Mallez S."/>
            <person name="Zhang Y."/>
            <person name="Obille A."/>
            <person name="Becker A."/>
            <person name="Abrahante J.E."/>
            <person name="Garbe J."/>
            <person name="Badalamenti J.P."/>
            <person name="Herman A."/>
            <person name="Mangelson H."/>
            <person name="Liachko I."/>
            <person name="Sullivan S."/>
            <person name="Sone E.D."/>
            <person name="Koren S."/>
            <person name="Silverstein K.A.T."/>
            <person name="Beckman K.B."/>
            <person name="Gohl D.M."/>
        </authorList>
    </citation>
    <scope>NUCLEOTIDE SEQUENCE</scope>
    <source>
        <strain evidence="6">Duluth1</strain>
        <tissue evidence="6">Whole animal</tissue>
    </source>
</reference>
<reference evidence="6" key="2">
    <citation type="submission" date="2020-11" db="EMBL/GenBank/DDBJ databases">
        <authorList>
            <person name="McCartney M.A."/>
            <person name="Auch B."/>
            <person name="Kono T."/>
            <person name="Mallez S."/>
            <person name="Becker A."/>
            <person name="Gohl D.M."/>
            <person name="Silverstein K.A.T."/>
            <person name="Koren S."/>
            <person name="Bechman K.B."/>
            <person name="Herman A."/>
            <person name="Abrahante J.E."/>
            <person name="Garbe J."/>
        </authorList>
    </citation>
    <scope>NUCLEOTIDE SEQUENCE</scope>
    <source>
        <strain evidence="6">Duluth1</strain>
        <tissue evidence="6">Whole animal</tissue>
    </source>
</reference>
<dbReference type="EMBL" id="JAIWYP010000007">
    <property type="protein sequence ID" value="KAH3797944.1"/>
    <property type="molecule type" value="Genomic_DNA"/>
</dbReference>
<dbReference type="PANTHER" id="PTHR12231:SF253">
    <property type="entry name" value="DPR-INTERACTING PROTEIN ETA, ISOFORM B-RELATED"/>
    <property type="match status" value="1"/>
</dbReference>
<proteinExistence type="predicted"/>
<dbReference type="Gene3D" id="2.60.40.10">
    <property type="entry name" value="Immunoglobulins"/>
    <property type="match status" value="1"/>
</dbReference>
<feature type="domain" description="Ig-like" evidence="5">
    <location>
        <begin position="39"/>
        <end position="119"/>
    </location>
</feature>
<dbReference type="SUPFAM" id="SSF48726">
    <property type="entry name" value="Immunoglobulin"/>
    <property type="match status" value="1"/>
</dbReference>
<dbReference type="AlphaFoldDB" id="A0A9D4J6K7"/>
<evidence type="ECO:0000313" key="7">
    <source>
        <dbReference type="Proteomes" id="UP000828390"/>
    </source>
</evidence>
<dbReference type="CDD" id="cd00096">
    <property type="entry name" value="Ig"/>
    <property type="match status" value="1"/>
</dbReference>
<dbReference type="FunFam" id="2.60.40.10:FF:000032">
    <property type="entry name" value="palladin isoform X1"/>
    <property type="match status" value="1"/>
</dbReference>
<keyword evidence="2" id="KW-0677">Repeat</keyword>
<name>A0A9D4J6K7_DREPO</name>
<sequence>MFLLLLGNNSHIIQDLDEIATSLTLQRMKELDVFCSKPPKMIEPLRNQTAKTGIDVSLTCNTTGVPDPDFWWYKDGKLMPNHRQMVLTISSVSEEDVATYYCVAGNLVANYSFEEVHVFVKGM</sequence>
<dbReference type="InterPro" id="IPR051170">
    <property type="entry name" value="Neural/epithelial_adhesion"/>
</dbReference>
<protein>
    <recommendedName>
        <fullName evidence="5">Ig-like domain-containing protein</fullName>
    </recommendedName>
</protein>
<evidence type="ECO:0000313" key="6">
    <source>
        <dbReference type="EMBL" id="KAH3797944.1"/>
    </source>
</evidence>
<evidence type="ECO:0000256" key="2">
    <source>
        <dbReference type="ARBA" id="ARBA00022737"/>
    </source>
</evidence>
<comment type="caution">
    <text evidence="6">The sequence shown here is derived from an EMBL/GenBank/DDBJ whole genome shotgun (WGS) entry which is preliminary data.</text>
</comment>